<dbReference type="Gene3D" id="3.40.50.1820">
    <property type="entry name" value="alpha/beta hydrolase"/>
    <property type="match status" value="1"/>
</dbReference>
<keyword evidence="4" id="KW-1185">Reference proteome</keyword>
<feature type="domain" description="AB hydrolase-1" evidence="2">
    <location>
        <begin position="3"/>
        <end position="208"/>
    </location>
</feature>
<gene>
    <name evidence="3" type="ORF">A7J15_05995</name>
</gene>
<reference evidence="3 4" key="1">
    <citation type="submission" date="2016-05" db="EMBL/GenBank/DDBJ databases">
        <authorList>
            <person name="Lavstsen T."/>
            <person name="Jespersen J.S."/>
        </authorList>
    </citation>
    <scope>NUCLEOTIDE SEQUENCE [LARGE SCALE GENOMIC DNA]</scope>
    <source>
        <strain evidence="3 4">YLB-01</strain>
    </source>
</reference>
<dbReference type="InterPro" id="IPR029058">
    <property type="entry name" value="AB_hydrolase_fold"/>
</dbReference>
<dbReference type="STRING" id="904291.A7J15_05995"/>
<evidence type="ECO:0000313" key="4">
    <source>
        <dbReference type="Proteomes" id="UP000093355"/>
    </source>
</evidence>
<dbReference type="InterPro" id="IPR050266">
    <property type="entry name" value="AB_hydrolase_sf"/>
</dbReference>
<dbReference type="PANTHER" id="PTHR43798:SF33">
    <property type="entry name" value="HYDROLASE, PUTATIVE (AFU_ORTHOLOGUE AFUA_2G14860)-RELATED"/>
    <property type="match status" value="1"/>
</dbReference>
<dbReference type="Pfam" id="PF12697">
    <property type="entry name" value="Abhydrolase_6"/>
    <property type="match status" value="1"/>
</dbReference>
<organism evidence="3 4">
    <name type="scientific">Microbacterium sediminis</name>
    <dbReference type="NCBI Taxonomy" id="904291"/>
    <lineage>
        <taxon>Bacteria</taxon>
        <taxon>Bacillati</taxon>
        <taxon>Actinomycetota</taxon>
        <taxon>Actinomycetes</taxon>
        <taxon>Micrococcales</taxon>
        <taxon>Microbacteriaceae</taxon>
        <taxon>Microbacterium</taxon>
    </lineage>
</organism>
<evidence type="ECO:0000313" key="3">
    <source>
        <dbReference type="EMBL" id="OCG74444.1"/>
    </source>
</evidence>
<dbReference type="SUPFAM" id="SSF53474">
    <property type="entry name" value="alpha/beta-Hydrolases"/>
    <property type="match status" value="1"/>
</dbReference>
<evidence type="ECO:0000259" key="2">
    <source>
        <dbReference type="Pfam" id="PF12697"/>
    </source>
</evidence>
<dbReference type="EMBL" id="LXMD01000022">
    <property type="protein sequence ID" value="OCG74444.1"/>
    <property type="molecule type" value="Genomic_DNA"/>
</dbReference>
<dbReference type="GO" id="GO:0003824">
    <property type="term" value="F:catalytic activity"/>
    <property type="evidence" value="ECO:0007669"/>
    <property type="project" value="UniProtKB-ARBA"/>
</dbReference>
<dbReference type="Proteomes" id="UP000093355">
    <property type="component" value="Unassembled WGS sequence"/>
</dbReference>
<name>A0A1B9ND17_9MICO</name>
<sequence>MFGSSESWTRVGEALAARGFRALAIGLPGHGQSPRDPQLTVERAAEALLRTAGEAGADAPDLAIGHSYGGLVLSAAASRLTADRLVIVDSPTSFPGGADRERARAHYARARAERTRERLLARSYYSPDDAEREARAAEQFDPDTAAAASAAPGGSWPLPRGAVVVRPCPSDDIPDDEAARLRAAGIDVRDVPGAAHTIWYSHFDAFLAALPLA</sequence>
<comment type="caution">
    <text evidence="3">The sequence shown here is derived from an EMBL/GenBank/DDBJ whole genome shotgun (WGS) entry which is preliminary data.</text>
</comment>
<proteinExistence type="predicted"/>
<dbReference type="InterPro" id="IPR000073">
    <property type="entry name" value="AB_hydrolase_1"/>
</dbReference>
<dbReference type="GO" id="GO:0016020">
    <property type="term" value="C:membrane"/>
    <property type="evidence" value="ECO:0007669"/>
    <property type="project" value="TreeGrafter"/>
</dbReference>
<evidence type="ECO:0000256" key="1">
    <source>
        <dbReference type="SAM" id="MobiDB-lite"/>
    </source>
</evidence>
<accession>A0A1B9ND17</accession>
<dbReference type="AlphaFoldDB" id="A0A1B9ND17"/>
<dbReference type="PANTHER" id="PTHR43798">
    <property type="entry name" value="MONOACYLGLYCEROL LIPASE"/>
    <property type="match status" value="1"/>
</dbReference>
<protein>
    <recommendedName>
        <fullName evidence="2">AB hydrolase-1 domain-containing protein</fullName>
    </recommendedName>
</protein>
<feature type="region of interest" description="Disordered" evidence="1">
    <location>
        <begin position="131"/>
        <end position="154"/>
    </location>
</feature>